<organism evidence="1">
    <name type="scientific">Solanum chacoense</name>
    <name type="common">Chaco potato</name>
    <dbReference type="NCBI Taxonomy" id="4108"/>
    <lineage>
        <taxon>Eukaryota</taxon>
        <taxon>Viridiplantae</taxon>
        <taxon>Streptophyta</taxon>
        <taxon>Embryophyta</taxon>
        <taxon>Tracheophyta</taxon>
        <taxon>Spermatophyta</taxon>
        <taxon>Magnoliopsida</taxon>
        <taxon>eudicotyledons</taxon>
        <taxon>Gunneridae</taxon>
        <taxon>Pentapetalae</taxon>
        <taxon>asterids</taxon>
        <taxon>lamiids</taxon>
        <taxon>Solanales</taxon>
        <taxon>Solanaceae</taxon>
        <taxon>Solanoideae</taxon>
        <taxon>Solaneae</taxon>
        <taxon>Solanum</taxon>
    </lineage>
</organism>
<accession>A0A0V0GR58</accession>
<proteinExistence type="predicted"/>
<dbReference type="EMBL" id="GEDG01033225">
    <property type="protein sequence ID" value="JAP10378.1"/>
    <property type="molecule type" value="Transcribed_RNA"/>
</dbReference>
<sequence>MLSLINSVLDNITTYIMFLFPMSSKVQKQLNKVRRSFLWKGNSEGHKLHLLKWSKVSQKL</sequence>
<dbReference type="AlphaFoldDB" id="A0A0V0GR58"/>
<protein>
    <submittedName>
        <fullName evidence="1">Putative ovule protein</fullName>
    </submittedName>
</protein>
<reference evidence="1" key="1">
    <citation type="submission" date="2015-12" db="EMBL/GenBank/DDBJ databases">
        <title>Gene expression during late stages of embryo sac development: a critical building block for successful pollen-pistil interactions.</title>
        <authorList>
            <person name="Liu Y."/>
            <person name="Joly V."/>
            <person name="Sabar M."/>
            <person name="Matton D.P."/>
        </authorList>
    </citation>
    <scope>NUCLEOTIDE SEQUENCE</scope>
</reference>
<evidence type="ECO:0000313" key="1">
    <source>
        <dbReference type="EMBL" id="JAP10378.1"/>
    </source>
</evidence>
<name>A0A0V0GR58_SOLCH</name>
<dbReference type="PANTHER" id="PTHR33116">
    <property type="entry name" value="REVERSE TRANSCRIPTASE ZINC-BINDING DOMAIN-CONTAINING PROTEIN-RELATED-RELATED"/>
    <property type="match status" value="1"/>
</dbReference>
<dbReference type="PANTHER" id="PTHR33116:SF85">
    <property type="entry name" value="REVERSE TRANSCRIPTASE ZINC-BINDING DOMAIN-CONTAINING PROTEIN"/>
    <property type="match status" value="1"/>
</dbReference>